<dbReference type="EMBL" id="CAAALY010009153">
    <property type="protein sequence ID" value="VEL10487.1"/>
    <property type="molecule type" value="Genomic_DNA"/>
</dbReference>
<evidence type="ECO:0000313" key="3">
    <source>
        <dbReference type="Proteomes" id="UP000784294"/>
    </source>
</evidence>
<accession>A0A3S4ZYV1</accession>
<dbReference type="AlphaFoldDB" id="A0A3S4ZYV1"/>
<organism evidence="2 3">
    <name type="scientific">Protopolystoma xenopodis</name>
    <dbReference type="NCBI Taxonomy" id="117903"/>
    <lineage>
        <taxon>Eukaryota</taxon>
        <taxon>Metazoa</taxon>
        <taxon>Spiralia</taxon>
        <taxon>Lophotrochozoa</taxon>
        <taxon>Platyhelminthes</taxon>
        <taxon>Monogenea</taxon>
        <taxon>Polyopisthocotylea</taxon>
        <taxon>Polystomatidea</taxon>
        <taxon>Polystomatidae</taxon>
        <taxon>Protopolystoma</taxon>
    </lineage>
</organism>
<name>A0A3S4ZYV1_9PLAT</name>
<evidence type="ECO:0000313" key="2">
    <source>
        <dbReference type="EMBL" id="VEL10487.1"/>
    </source>
</evidence>
<sequence>MPRSMPQSRPSHITRAKSSLEPSRVRPASRPVHQTARFRIDWPKAVAELRPADGWHCRLAGDLETTSCRGGARRRGLVSQRSEASGGSISGGVFSLWRRHKQPQAAEPRVPDTSGSSAHGNPDPSDPPGPGPAPGKLHFTQLTMSSSSSLLRRLR</sequence>
<comment type="caution">
    <text evidence="2">The sequence shown here is derived from an EMBL/GenBank/DDBJ whole genome shotgun (WGS) entry which is preliminary data.</text>
</comment>
<proteinExistence type="predicted"/>
<feature type="region of interest" description="Disordered" evidence="1">
    <location>
        <begin position="1"/>
        <end position="37"/>
    </location>
</feature>
<protein>
    <submittedName>
        <fullName evidence="2">Uncharacterized protein</fullName>
    </submittedName>
</protein>
<gene>
    <name evidence="2" type="ORF">PXEA_LOCUS3927</name>
</gene>
<dbReference type="Proteomes" id="UP000784294">
    <property type="component" value="Unassembled WGS sequence"/>
</dbReference>
<feature type="region of interest" description="Disordered" evidence="1">
    <location>
        <begin position="63"/>
        <end position="155"/>
    </location>
</feature>
<reference evidence="2" key="1">
    <citation type="submission" date="2018-11" db="EMBL/GenBank/DDBJ databases">
        <authorList>
            <consortium name="Pathogen Informatics"/>
        </authorList>
    </citation>
    <scope>NUCLEOTIDE SEQUENCE</scope>
</reference>
<feature type="compositionally biased region" description="Polar residues" evidence="1">
    <location>
        <begin position="1"/>
        <end position="21"/>
    </location>
</feature>
<feature type="compositionally biased region" description="Low complexity" evidence="1">
    <location>
        <begin position="145"/>
        <end position="155"/>
    </location>
</feature>
<keyword evidence="3" id="KW-1185">Reference proteome</keyword>
<feature type="compositionally biased region" description="Pro residues" evidence="1">
    <location>
        <begin position="124"/>
        <end position="133"/>
    </location>
</feature>
<evidence type="ECO:0000256" key="1">
    <source>
        <dbReference type="SAM" id="MobiDB-lite"/>
    </source>
</evidence>